<organism evidence="1 2">
    <name type="scientific">Vibrio stylophorae</name>
    <dbReference type="NCBI Taxonomy" id="659351"/>
    <lineage>
        <taxon>Bacteria</taxon>
        <taxon>Pseudomonadati</taxon>
        <taxon>Pseudomonadota</taxon>
        <taxon>Gammaproteobacteria</taxon>
        <taxon>Vibrionales</taxon>
        <taxon>Vibrionaceae</taxon>
        <taxon>Vibrio</taxon>
    </lineage>
</organism>
<keyword evidence="2" id="KW-1185">Reference proteome</keyword>
<dbReference type="RefSeq" id="WP_237468550.1">
    <property type="nucleotide sequence ID" value="NZ_CAKLDI010000002.1"/>
</dbReference>
<reference evidence="1" key="1">
    <citation type="submission" date="2021-11" db="EMBL/GenBank/DDBJ databases">
        <authorList>
            <person name="Rodrigo-Torres L."/>
            <person name="Arahal R. D."/>
            <person name="Lucena T."/>
        </authorList>
    </citation>
    <scope>NUCLEOTIDE SEQUENCE</scope>
    <source>
        <strain evidence="1">CECT 7929</strain>
    </source>
</reference>
<comment type="caution">
    <text evidence="1">The sequence shown here is derived from an EMBL/GenBank/DDBJ whole genome shotgun (WGS) entry which is preliminary data.</text>
</comment>
<name>A0ABM8ZXV0_9VIBR</name>
<sequence length="114" mass="13343">MRKNEVWLDFGWDRSFSPRVKDFIKNTRIDTKRIAEWVEAFYFNDQVDGFSVNYDLEEGWGTVLICNEEMIMSGDYYVSGSDVYNDTDSKIDEYQTDAFFGIFGTLREVVAAIK</sequence>
<dbReference type="Proteomes" id="UP000838672">
    <property type="component" value="Unassembled WGS sequence"/>
</dbReference>
<protein>
    <recommendedName>
        <fullName evidence="3">Phage protein</fullName>
    </recommendedName>
</protein>
<evidence type="ECO:0008006" key="3">
    <source>
        <dbReference type="Google" id="ProtNLM"/>
    </source>
</evidence>
<accession>A0ABM8ZXV0</accession>
<dbReference type="EMBL" id="CAKLDI010000002">
    <property type="protein sequence ID" value="CAH0535654.1"/>
    <property type="molecule type" value="Genomic_DNA"/>
</dbReference>
<evidence type="ECO:0000313" key="1">
    <source>
        <dbReference type="EMBL" id="CAH0535654.1"/>
    </source>
</evidence>
<gene>
    <name evidence="1" type="ORF">VST7929_03162</name>
</gene>
<proteinExistence type="predicted"/>
<evidence type="ECO:0000313" key="2">
    <source>
        <dbReference type="Proteomes" id="UP000838672"/>
    </source>
</evidence>